<accession>A0AAW0C145</accession>
<keyword evidence="3" id="KW-1185">Reference proteome</keyword>
<feature type="compositionally biased region" description="Polar residues" evidence="1">
    <location>
        <begin position="1"/>
        <end position="14"/>
    </location>
</feature>
<evidence type="ECO:0000313" key="3">
    <source>
        <dbReference type="Proteomes" id="UP001383192"/>
    </source>
</evidence>
<dbReference type="AlphaFoldDB" id="A0AAW0C145"/>
<feature type="region of interest" description="Disordered" evidence="1">
    <location>
        <begin position="53"/>
        <end position="104"/>
    </location>
</feature>
<proteinExistence type="predicted"/>
<organism evidence="2 3">
    <name type="scientific">Paramarasmius palmivorus</name>
    <dbReference type="NCBI Taxonomy" id="297713"/>
    <lineage>
        <taxon>Eukaryota</taxon>
        <taxon>Fungi</taxon>
        <taxon>Dikarya</taxon>
        <taxon>Basidiomycota</taxon>
        <taxon>Agaricomycotina</taxon>
        <taxon>Agaricomycetes</taxon>
        <taxon>Agaricomycetidae</taxon>
        <taxon>Agaricales</taxon>
        <taxon>Marasmiineae</taxon>
        <taxon>Marasmiaceae</taxon>
        <taxon>Paramarasmius</taxon>
    </lineage>
</organism>
<sequence length="104" mass="10720">MQYHQPRQTQTTVVEATGRRDPPGAPALPQFPIDDIEDDGMGARLNATSIGGGVVSPYPLLAPGHGHSPHSSQTTVPNPYGPLPQSSTTTDSRYAGAITGAGDG</sequence>
<dbReference type="Proteomes" id="UP001383192">
    <property type="component" value="Unassembled WGS sequence"/>
</dbReference>
<evidence type="ECO:0000313" key="2">
    <source>
        <dbReference type="EMBL" id="KAK7032477.1"/>
    </source>
</evidence>
<evidence type="ECO:0000256" key="1">
    <source>
        <dbReference type="SAM" id="MobiDB-lite"/>
    </source>
</evidence>
<feature type="region of interest" description="Disordered" evidence="1">
    <location>
        <begin position="1"/>
        <end position="31"/>
    </location>
</feature>
<reference evidence="2 3" key="1">
    <citation type="submission" date="2024-01" db="EMBL/GenBank/DDBJ databases">
        <title>A draft genome for a cacao thread blight-causing isolate of Paramarasmius palmivorus.</title>
        <authorList>
            <person name="Baruah I.K."/>
            <person name="Bukari Y."/>
            <person name="Amoako-Attah I."/>
            <person name="Meinhardt L.W."/>
            <person name="Bailey B.A."/>
            <person name="Cohen S.P."/>
        </authorList>
    </citation>
    <scope>NUCLEOTIDE SEQUENCE [LARGE SCALE GENOMIC DNA]</scope>
    <source>
        <strain evidence="2 3">GH-12</strain>
    </source>
</reference>
<comment type="caution">
    <text evidence="2">The sequence shown here is derived from an EMBL/GenBank/DDBJ whole genome shotgun (WGS) entry which is preliminary data.</text>
</comment>
<dbReference type="EMBL" id="JAYKXP010000064">
    <property type="protein sequence ID" value="KAK7032477.1"/>
    <property type="molecule type" value="Genomic_DNA"/>
</dbReference>
<protein>
    <submittedName>
        <fullName evidence="2">Uncharacterized protein</fullName>
    </submittedName>
</protein>
<gene>
    <name evidence="2" type="ORF">VNI00_013038</name>
</gene>
<name>A0AAW0C145_9AGAR</name>